<feature type="non-terminal residue" evidence="3">
    <location>
        <position position="1"/>
    </location>
</feature>
<dbReference type="InterPro" id="IPR000277">
    <property type="entry name" value="Cys/Met-Metab_PyrdxlP-dep_enz"/>
</dbReference>
<organism evidence="3">
    <name type="scientific">marine sediment metagenome</name>
    <dbReference type="NCBI Taxonomy" id="412755"/>
    <lineage>
        <taxon>unclassified sequences</taxon>
        <taxon>metagenomes</taxon>
        <taxon>ecological metagenomes</taxon>
    </lineage>
</organism>
<evidence type="ECO:0008006" key="4">
    <source>
        <dbReference type="Google" id="ProtNLM"/>
    </source>
</evidence>
<dbReference type="SUPFAM" id="SSF53383">
    <property type="entry name" value="PLP-dependent transferases"/>
    <property type="match status" value="1"/>
</dbReference>
<comment type="caution">
    <text evidence="3">The sequence shown here is derived from an EMBL/GenBank/DDBJ whole genome shotgun (WGS) entry which is preliminary data.</text>
</comment>
<comment type="cofactor">
    <cofactor evidence="1">
        <name>pyridoxal 5'-phosphate</name>
        <dbReference type="ChEBI" id="CHEBI:597326"/>
    </cofactor>
</comment>
<reference evidence="3" key="1">
    <citation type="journal article" date="2014" name="Front. Microbiol.">
        <title>High frequency of phylogenetically diverse reductive dehalogenase-homologous genes in deep subseafloor sedimentary metagenomes.</title>
        <authorList>
            <person name="Kawai M."/>
            <person name="Futagami T."/>
            <person name="Toyoda A."/>
            <person name="Takaki Y."/>
            <person name="Nishi S."/>
            <person name="Hori S."/>
            <person name="Arai W."/>
            <person name="Tsubouchi T."/>
            <person name="Morono Y."/>
            <person name="Uchiyama I."/>
            <person name="Ito T."/>
            <person name="Fujiyama A."/>
            <person name="Inagaki F."/>
            <person name="Takami H."/>
        </authorList>
    </citation>
    <scope>NUCLEOTIDE SEQUENCE</scope>
    <source>
        <strain evidence="3">Expedition CK06-06</strain>
    </source>
</reference>
<dbReference type="GO" id="GO:0019346">
    <property type="term" value="P:transsulfuration"/>
    <property type="evidence" value="ECO:0007669"/>
    <property type="project" value="InterPro"/>
</dbReference>
<accession>X0T426</accession>
<gene>
    <name evidence="3" type="ORF">S01H1_20582</name>
</gene>
<dbReference type="AlphaFoldDB" id="X0T426"/>
<evidence type="ECO:0000256" key="2">
    <source>
        <dbReference type="ARBA" id="ARBA00022898"/>
    </source>
</evidence>
<dbReference type="GO" id="GO:0016846">
    <property type="term" value="F:carbon-sulfur lyase activity"/>
    <property type="evidence" value="ECO:0007669"/>
    <property type="project" value="TreeGrafter"/>
</dbReference>
<sequence length="201" mass="22078">LTKGIGGFGTDIGGAVIGPRWLHDPLILYRKDFGGSLSPKAAWNFYVYGLPSLAARMINYAKSAHRIARFLEEHPKVEYVRYPGLESFPQLALAKRQLQDERGRFAPGSMVYFVLKDPAGDGSAGPRMVNFIADNSYCITLAVSLGQVKTLIECPYEMTHAAMPDEAKRERGLLPGGIRLSVGLEDWHDIIADLSAALDQV</sequence>
<dbReference type="InterPro" id="IPR015424">
    <property type="entry name" value="PyrdxlP-dep_Trfase"/>
</dbReference>
<proteinExistence type="predicted"/>
<evidence type="ECO:0000256" key="1">
    <source>
        <dbReference type="ARBA" id="ARBA00001933"/>
    </source>
</evidence>
<dbReference type="PANTHER" id="PTHR11808">
    <property type="entry name" value="TRANS-SULFURATION ENZYME FAMILY MEMBER"/>
    <property type="match status" value="1"/>
</dbReference>
<dbReference type="InterPro" id="IPR015422">
    <property type="entry name" value="PyrdxlP-dep_Trfase_small"/>
</dbReference>
<dbReference type="GO" id="GO:0005737">
    <property type="term" value="C:cytoplasm"/>
    <property type="evidence" value="ECO:0007669"/>
    <property type="project" value="TreeGrafter"/>
</dbReference>
<dbReference type="GO" id="GO:0030170">
    <property type="term" value="F:pyridoxal phosphate binding"/>
    <property type="evidence" value="ECO:0007669"/>
    <property type="project" value="InterPro"/>
</dbReference>
<dbReference type="PANTHER" id="PTHR11808:SF80">
    <property type="entry name" value="CYSTATHIONINE GAMMA-LYASE"/>
    <property type="match status" value="1"/>
</dbReference>
<evidence type="ECO:0000313" key="3">
    <source>
        <dbReference type="EMBL" id="GAF88248.1"/>
    </source>
</evidence>
<protein>
    <recommendedName>
        <fullName evidence="4">Cystathionine gamma-synthase</fullName>
    </recommendedName>
</protein>
<dbReference type="Pfam" id="PF01053">
    <property type="entry name" value="Cys_Met_Meta_PP"/>
    <property type="match status" value="1"/>
</dbReference>
<name>X0T426_9ZZZZ</name>
<keyword evidence="2" id="KW-0663">Pyridoxal phosphate</keyword>
<dbReference type="EMBL" id="BARS01011283">
    <property type="protein sequence ID" value="GAF88248.1"/>
    <property type="molecule type" value="Genomic_DNA"/>
</dbReference>
<dbReference type="Gene3D" id="3.90.1150.10">
    <property type="entry name" value="Aspartate Aminotransferase, domain 1"/>
    <property type="match status" value="1"/>
</dbReference>